<dbReference type="EMBL" id="BSFP01000029">
    <property type="protein sequence ID" value="GLL03067.1"/>
    <property type="molecule type" value="Genomic_DNA"/>
</dbReference>
<dbReference type="CDD" id="cd04301">
    <property type="entry name" value="NAT_SF"/>
    <property type="match status" value="1"/>
</dbReference>
<dbReference type="GO" id="GO:0016747">
    <property type="term" value="F:acyltransferase activity, transferring groups other than amino-acyl groups"/>
    <property type="evidence" value="ECO:0007669"/>
    <property type="project" value="InterPro"/>
</dbReference>
<organism evidence="4 5">
    <name type="scientific">Dactylosporangium matsuzakiense</name>
    <dbReference type="NCBI Taxonomy" id="53360"/>
    <lineage>
        <taxon>Bacteria</taxon>
        <taxon>Bacillati</taxon>
        <taxon>Actinomycetota</taxon>
        <taxon>Actinomycetes</taxon>
        <taxon>Micromonosporales</taxon>
        <taxon>Micromonosporaceae</taxon>
        <taxon>Dactylosporangium</taxon>
    </lineage>
</organism>
<keyword evidence="1" id="KW-0808">Transferase</keyword>
<gene>
    <name evidence="4" type="ORF">GCM10017581_048100</name>
</gene>
<dbReference type="InterPro" id="IPR016181">
    <property type="entry name" value="Acyl_CoA_acyltransferase"/>
</dbReference>
<sequence>MLGRLGGMAIKGSSVRRLTPDDVGPVTVLQRCCWVDEAIVNETLAIPALHETLDDVRRWLGEWDTIGLWLDGRLLGMVRGRRIGDDWHLGRLAVVPDLRGQGVGRWLLQAGEAAADPQCRRVVLFTGAKSQGNIELYRSAGYAPIPSTEPGTVSLARVLRGD</sequence>
<evidence type="ECO:0000256" key="2">
    <source>
        <dbReference type="ARBA" id="ARBA00023315"/>
    </source>
</evidence>
<evidence type="ECO:0000313" key="4">
    <source>
        <dbReference type="EMBL" id="GLL03067.1"/>
    </source>
</evidence>
<dbReference type="Proteomes" id="UP001143480">
    <property type="component" value="Unassembled WGS sequence"/>
</dbReference>
<dbReference type="SUPFAM" id="SSF55729">
    <property type="entry name" value="Acyl-CoA N-acyltransferases (Nat)"/>
    <property type="match status" value="1"/>
</dbReference>
<evidence type="ECO:0000256" key="1">
    <source>
        <dbReference type="ARBA" id="ARBA00022679"/>
    </source>
</evidence>
<dbReference type="AlphaFoldDB" id="A0A9W6KLA4"/>
<dbReference type="PANTHER" id="PTHR43877">
    <property type="entry name" value="AMINOALKYLPHOSPHONATE N-ACETYLTRANSFERASE-RELATED-RELATED"/>
    <property type="match status" value="1"/>
</dbReference>
<name>A0A9W6KLA4_9ACTN</name>
<reference evidence="4" key="2">
    <citation type="submission" date="2023-01" db="EMBL/GenBank/DDBJ databases">
        <authorList>
            <person name="Sun Q."/>
            <person name="Evtushenko L."/>
        </authorList>
    </citation>
    <scope>NUCLEOTIDE SEQUENCE</scope>
    <source>
        <strain evidence="4">VKM Ac-1321</strain>
    </source>
</reference>
<comment type="caution">
    <text evidence="4">The sequence shown here is derived from an EMBL/GenBank/DDBJ whole genome shotgun (WGS) entry which is preliminary data.</text>
</comment>
<dbReference type="Pfam" id="PF00583">
    <property type="entry name" value="Acetyltransf_1"/>
    <property type="match status" value="1"/>
</dbReference>
<dbReference type="InterPro" id="IPR000182">
    <property type="entry name" value="GNAT_dom"/>
</dbReference>
<dbReference type="Gene3D" id="3.40.630.30">
    <property type="match status" value="1"/>
</dbReference>
<dbReference type="PROSITE" id="PS51186">
    <property type="entry name" value="GNAT"/>
    <property type="match status" value="1"/>
</dbReference>
<proteinExistence type="predicted"/>
<dbReference type="PANTHER" id="PTHR43877:SF2">
    <property type="entry name" value="AMINOALKYLPHOSPHONATE N-ACETYLTRANSFERASE-RELATED"/>
    <property type="match status" value="1"/>
</dbReference>
<feature type="domain" description="N-acetyltransferase" evidence="3">
    <location>
        <begin position="13"/>
        <end position="160"/>
    </location>
</feature>
<evidence type="ECO:0000313" key="5">
    <source>
        <dbReference type="Proteomes" id="UP001143480"/>
    </source>
</evidence>
<reference evidence="4" key="1">
    <citation type="journal article" date="2014" name="Int. J. Syst. Evol. Microbiol.">
        <title>Complete genome sequence of Corynebacterium casei LMG S-19264T (=DSM 44701T), isolated from a smear-ripened cheese.</title>
        <authorList>
            <consortium name="US DOE Joint Genome Institute (JGI-PGF)"/>
            <person name="Walter F."/>
            <person name="Albersmeier A."/>
            <person name="Kalinowski J."/>
            <person name="Ruckert C."/>
        </authorList>
    </citation>
    <scope>NUCLEOTIDE SEQUENCE</scope>
    <source>
        <strain evidence="4">VKM Ac-1321</strain>
    </source>
</reference>
<evidence type="ECO:0000259" key="3">
    <source>
        <dbReference type="PROSITE" id="PS51186"/>
    </source>
</evidence>
<keyword evidence="2" id="KW-0012">Acyltransferase</keyword>
<protein>
    <recommendedName>
        <fullName evidence="3">N-acetyltransferase domain-containing protein</fullName>
    </recommendedName>
</protein>
<dbReference type="InterPro" id="IPR050832">
    <property type="entry name" value="Bact_Acetyltransf"/>
</dbReference>
<keyword evidence="5" id="KW-1185">Reference proteome</keyword>
<accession>A0A9W6KLA4</accession>